<dbReference type="CDD" id="cd00064">
    <property type="entry name" value="FU"/>
    <property type="match status" value="4"/>
</dbReference>
<evidence type="ECO:0008006" key="3">
    <source>
        <dbReference type="Google" id="ProtNLM"/>
    </source>
</evidence>
<dbReference type="HOGENOM" id="CLU_1071722_0_0_1"/>
<dbReference type="InterPro" id="IPR009030">
    <property type="entry name" value="Growth_fac_rcpt_cys_sf"/>
</dbReference>
<proteinExistence type="predicted"/>
<dbReference type="Proteomes" id="UP000001593">
    <property type="component" value="Unassembled WGS sequence"/>
</dbReference>
<dbReference type="Gene3D" id="2.10.220.10">
    <property type="entry name" value="Hormone Receptor, Insulin-like Growth Factor Receptor 1, Chain A, domain 2"/>
    <property type="match status" value="5"/>
</dbReference>
<feature type="non-terminal residue" evidence="1">
    <location>
        <position position="249"/>
    </location>
</feature>
<dbReference type="SMART" id="SM00261">
    <property type="entry name" value="FU"/>
    <property type="match status" value="5"/>
</dbReference>
<feature type="non-terminal residue" evidence="1">
    <location>
        <position position="1"/>
    </location>
</feature>
<reference evidence="1 2" key="1">
    <citation type="journal article" date="2007" name="Science">
        <title>Sea anemone genome reveals ancestral eumetazoan gene repertoire and genomic organization.</title>
        <authorList>
            <person name="Putnam N.H."/>
            <person name="Srivastava M."/>
            <person name="Hellsten U."/>
            <person name="Dirks B."/>
            <person name="Chapman J."/>
            <person name="Salamov A."/>
            <person name="Terry A."/>
            <person name="Shapiro H."/>
            <person name="Lindquist E."/>
            <person name="Kapitonov V.V."/>
            <person name="Jurka J."/>
            <person name="Genikhovich G."/>
            <person name="Grigoriev I.V."/>
            <person name="Lucas S.M."/>
            <person name="Steele R.E."/>
            <person name="Finnerty J.R."/>
            <person name="Technau U."/>
            <person name="Martindale M.Q."/>
            <person name="Rokhsar D.S."/>
        </authorList>
    </citation>
    <scope>NUCLEOTIDE SEQUENCE [LARGE SCALE GENOMIC DNA]</scope>
    <source>
        <strain evidence="2">CH2 X CH6</strain>
    </source>
</reference>
<dbReference type="InterPro" id="IPR006212">
    <property type="entry name" value="Furin_repeat"/>
</dbReference>
<evidence type="ECO:0000313" key="1">
    <source>
        <dbReference type="EMBL" id="EDO32293.1"/>
    </source>
</evidence>
<dbReference type="InParanoid" id="A7SVH2"/>
<dbReference type="AlphaFoldDB" id="A7SVH2"/>
<dbReference type="PANTHER" id="PTHR15332">
    <property type="entry name" value="PROPROTEIN CONVERTASE SUBTILISIN_KEXIN TYPE 5-LIKE"/>
    <property type="match status" value="1"/>
</dbReference>
<dbReference type="EMBL" id="DS469835">
    <property type="protein sequence ID" value="EDO32293.1"/>
    <property type="molecule type" value="Genomic_DNA"/>
</dbReference>
<protein>
    <recommendedName>
        <fullName evidence="3">Growth factor receptor domain-containing protein</fullName>
    </recommendedName>
</protein>
<sequence length="249" mass="26332">SCSLTCATCNGPSPNDCLSCHPPLLLHNGKCVNFCPLGWFKSVSVCKKCDASCRACAGSANQCTECAPSQKVFQSKCVMNCAPDEFFDGLRCTKCHPSCKECSKEGHLGCTKCGFRTLNGKTNKLYLSNGECKHVCPAGTFEDDVSYECHGCQQCPASCQSCYGINTTSCLSCVPPYVLHGTQCVSSCPEGSYMDRALHQCLSCHASCVTCNGTGPEECHSCRAGADLSDGSCVTNCSKGKYPDVAGSC</sequence>
<dbReference type="SUPFAM" id="SSF57184">
    <property type="entry name" value="Growth factor receptor domain"/>
    <property type="match status" value="2"/>
</dbReference>
<name>A7SVH2_NEMVE</name>
<dbReference type="eggNOG" id="KOG3525">
    <property type="taxonomic scope" value="Eukaryota"/>
</dbReference>
<accession>A7SVH2</accession>
<dbReference type="PANTHER" id="PTHR15332:SF175">
    <property type="entry name" value="PROPROTEIN CONVERTASE SUBTILISIN_KEXIN TYPE 5-LIKE"/>
    <property type="match status" value="1"/>
</dbReference>
<evidence type="ECO:0000313" key="2">
    <source>
        <dbReference type="Proteomes" id="UP000001593"/>
    </source>
</evidence>
<keyword evidence="2" id="KW-1185">Reference proteome</keyword>
<dbReference type="OMA" id="AVCVQHC"/>
<dbReference type="PhylomeDB" id="A7SVH2"/>
<gene>
    <name evidence="1" type="ORF">NEMVEDRAFT_v1g2207</name>
</gene>
<organism evidence="1 2">
    <name type="scientific">Nematostella vectensis</name>
    <name type="common">Starlet sea anemone</name>
    <dbReference type="NCBI Taxonomy" id="45351"/>
    <lineage>
        <taxon>Eukaryota</taxon>
        <taxon>Metazoa</taxon>
        <taxon>Cnidaria</taxon>
        <taxon>Anthozoa</taxon>
        <taxon>Hexacorallia</taxon>
        <taxon>Actiniaria</taxon>
        <taxon>Edwardsiidae</taxon>
        <taxon>Nematostella</taxon>
    </lineage>
</organism>